<organism evidence="2 3">
    <name type="scientific">Bacillus yunxiaonensis</name>
    <dbReference type="NCBI Taxonomy" id="3127665"/>
    <lineage>
        <taxon>Bacteria</taxon>
        <taxon>Bacillati</taxon>
        <taxon>Bacillota</taxon>
        <taxon>Bacilli</taxon>
        <taxon>Bacillales</taxon>
        <taxon>Bacillaceae</taxon>
        <taxon>Bacillus</taxon>
    </lineage>
</organism>
<feature type="transmembrane region" description="Helical" evidence="1">
    <location>
        <begin position="586"/>
        <end position="608"/>
    </location>
</feature>
<feature type="transmembrane region" description="Helical" evidence="1">
    <location>
        <begin position="167"/>
        <end position="186"/>
    </location>
</feature>
<dbReference type="EMBL" id="JBAWSV010000007">
    <property type="protein sequence ID" value="MEI4831621.1"/>
    <property type="molecule type" value="Genomic_DNA"/>
</dbReference>
<evidence type="ECO:0000313" key="3">
    <source>
        <dbReference type="Proteomes" id="UP001367922"/>
    </source>
</evidence>
<evidence type="ECO:0000313" key="2">
    <source>
        <dbReference type="EMBL" id="MEI4831621.1"/>
    </source>
</evidence>
<keyword evidence="3" id="KW-1185">Reference proteome</keyword>
<feature type="transmembrane region" description="Helical" evidence="1">
    <location>
        <begin position="220"/>
        <end position="242"/>
    </location>
</feature>
<feature type="transmembrane region" description="Helical" evidence="1">
    <location>
        <begin position="449"/>
        <end position="470"/>
    </location>
</feature>
<feature type="transmembrane region" description="Helical" evidence="1">
    <location>
        <begin position="94"/>
        <end position="121"/>
    </location>
</feature>
<dbReference type="RefSeq" id="WP_336483688.1">
    <property type="nucleotide sequence ID" value="NZ_JBAWSV010000007.1"/>
</dbReference>
<evidence type="ECO:0000256" key="1">
    <source>
        <dbReference type="SAM" id="Phobius"/>
    </source>
</evidence>
<feature type="transmembrane region" description="Helical" evidence="1">
    <location>
        <begin position="542"/>
        <end position="566"/>
    </location>
</feature>
<comment type="caution">
    <text evidence="2">The sequence shown here is derived from an EMBL/GenBank/DDBJ whole genome shotgun (WGS) entry which is preliminary data.</text>
</comment>
<feature type="transmembrane region" description="Helical" evidence="1">
    <location>
        <begin position="323"/>
        <end position="342"/>
    </location>
</feature>
<name>A0ABU8G033_9BACI</name>
<keyword evidence="1" id="KW-1133">Transmembrane helix</keyword>
<proteinExistence type="predicted"/>
<keyword evidence="1" id="KW-0812">Transmembrane</keyword>
<feature type="transmembrane region" description="Helical" evidence="1">
    <location>
        <begin position="21"/>
        <end position="42"/>
    </location>
</feature>
<keyword evidence="1" id="KW-0472">Membrane</keyword>
<accession>A0ABU8G033</accession>
<feature type="transmembrane region" description="Helical" evidence="1">
    <location>
        <begin position="127"/>
        <end position="147"/>
    </location>
</feature>
<reference evidence="2 3" key="1">
    <citation type="submission" date="2024-01" db="EMBL/GenBank/DDBJ databases">
        <title>Seven novel Bacillus-like species.</title>
        <authorList>
            <person name="Liu G."/>
        </authorList>
    </citation>
    <scope>NUCLEOTIDE SEQUENCE [LARGE SCALE GENOMIC DNA]</scope>
    <source>
        <strain evidence="2 3">FJAT-53711</strain>
    </source>
</reference>
<sequence length="625" mass="68794">MVSVLVRMKLTILRHSMNGGRAVLLIMGGLFGLLLAIGTVLLFASTNPTVSKDILYIVFAVWTIGWIMGPMLTGGDGLLRPEYFMLLPLNSYKLARALLVAAFIGLGPLISLVAFMGLLLYAAHLNLGAIIVAVPAIILQLVFVVLLSKVVISIMGETMKSRVGMEIGAMLIGFVIAFLNVGWYALPAINSITIKKFTILYIFPSSWAIFAVEQASQSNWVLASVSLLVLTILCGLLFYIWAKLLTRSTTTNFTKIKGWTTAKNHRNALRILPETKIGAIMTKELQCWERDPQRGRFLRMGLWTGLFYGCLVTIAGIPGLMPWAGVIMIVFTSMFACNLYGFDGSALWLTLMTPGAERIDVRGRQGAWLLIVGPVAIVATVIFTTSSGLTWVYPWVFAFIPALLGGAAGLIVLLSVFNLIPITDPQRRGRSTIVSGDDMNAGKMFLTTWLMMVMVLATAIPALVVVWIGTLLHLNLLQWMGVPTGICTGAFFAWWFGRIAYVKLESSGPELLAKMKNGMGTQREDSEKKVQNKATELPKKKLAVVALLVFIGIFSLVHQSIVPFVFEILSIDEKVRLFFLTRYLPHIVRIPVIIVFAVLGLAALYKAILIKKKHVKEHQKVNDGM</sequence>
<feature type="transmembrane region" description="Helical" evidence="1">
    <location>
        <begin position="367"/>
        <end position="389"/>
    </location>
</feature>
<feature type="transmembrane region" description="Helical" evidence="1">
    <location>
        <begin position="54"/>
        <end position="73"/>
    </location>
</feature>
<feature type="transmembrane region" description="Helical" evidence="1">
    <location>
        <begin position="300"/>
        <end position="317"/>
    </location>
</feature>
<protein>
    <recommendedName>
        <fullName evidence="4">ABC-2 type transport system permease protein</fullName>
    </recommendedName>
</protein>
<feature type="transmembrane region" description="Helical" evidence="1">
    <location>
        <begin position="395"/>
        <end position="420"/>
    </location>
</feature>
<dbReference type="Proteomes" id="UP001367922">
    <property type="component" value="Unassembled WGS sequence"/>
</dbReference>
<gene>
    <name evidence="2" type="ORF">WAX78_19520</name>
</gene>
<feature type="transmembrane region" description="Helical" evidence="1">
    <location>
        <begin position="476"/>
        <end position="496"/>
    </location>
</feature>
<evidence type="ECO:0008006" key="4">
    <source>
        <dbReference type="Google" id="ProtNLM"/>
    </source>
</evidence>